<reference evidence="1 2" key="1">
    <citation type="submission" date="2019-03" db="EMBL/GenBank/DDBJ databases">
        <title>Genomic Encyclopedia of Type Strains, Phase III (KMG-III): the genomes of soil and plant-associated and newly described type strains.</title>
        <authorList>
            <person name="Whitman W."/>
        </authorList>
    </citation>
    <scope>NUCLEOTIDE SEQUENCE [LARGE SCALE GENOMIC DNA]</scope>
    <source>
        <strain evidence="1 2">VKM Ac-2575</strain>
    </source>
</reference>
<organism evidence="1 2">
    <name type="scientific">Kribbella voronezhensis</name>
    <dbReference type="NCBI Taxonomy" id="2512212"/>
    <lineage>
        <taxon>Bacteria</taxon>
        <taxon>Bacillati</taxon>
        <taxon>Actinomycetota</taxon>
        <taxon>Actinomycetes</taxon>
        <taxon>Propionibacteriales</taxon>
        <taxon>Kribbellaceae</taxon>
        <taxon>Kribbella</taxon>
    </lineage>
</organism>
<keyword evidence="2" id="KW-1185">Reference proteome</keyword>
<sequence length="140" mass="15405">MKHFDPDHPAFVDVTVVEFAAHTAYLDPRTGTGYLITPRPESDVADPLTESGGQSLYDADRQAAFDHLAIEGWEPLLDEHGDIERAGWTTDDRLGLCLYCVPTAGEPSLEALSRALMALDIAAHLSTRSRHETNDQSRTD</sequence>
<gene>
    <name evidence="1" type="ORF">EV138_5737</name>
</gene>
<dbReference type="RefSeq" id="WP_133982403.1">
    <property type="nucleotide sequence ID" value="NZ_SOCE01000002.1"/>
</dbReference>
<evidence type="ECO:0000313" key="1">
    <source>
        <dbReference type="EMBL" id="TDU83275.1"/>
    </source>
</evidence>
<evidence type="ECO:0000313" key="2">
    <source>
        <dbReference type="Proteomes" id="UP000295151"/>
    </source>
</evidence>
<name>A0A4R7SWH0_9ACTN</name>
<dbReference type="EMBL" id="SOCE01000002">
    <property type="protein sequence ID" value="TDU83275.1"/>
    <property type="molecule type" value="Genomic_DNA"/>
</dbReference>
<accession>A0A4R7SWH0</accession>
<proteinExistence type="predicted"/>
<dbReference type="AlphaFoldDB" id="A0A4R7SWH0"/>
<dbReference type="OrthoDB" id="3820418at2"/>
<comment type="caution">
    <text evidence="1">The sequence shown here is derived from an EMBL/GenBank/DDBJ whole genome shotgun (WGS) entry which is preliminary data.</text>
</comment>
<protein>
    <submittedName>
        <fullName evidence="1">Uncharacterized protein</fullName>
    </submittedName>
</protein>
<dbReference type="Proteomes" id="UP000295151">
    <property type="component" value="Unassembled WGS sequence"/>
</dbReference>